<evidence type="ECO:0000313" key="1">
    <source>
        <dbReference type="EMBL" id="GAX85362.1"/>
    </source>
</evidence>
<proteinExistence type="predicted"/>
<evidence type="ECO:0000313" key="2">
    <source>
        <dbReference type="Proteomes" id="UP000232323"/>
    </source>
</evidence>
<keyword evidence="2" id="KW-1185">Reference proteome</keyword>
<feature type="non-terminal residue" evidence="1">
    <location>
        <position position="423"/>
    </location>
</feature>
<comment type="caution">
    <text evidence="1">The sequence shown here is derived from an EMBL/GenBank/DDBJ whole genome shotgun (WGS) entry which is preliminary data.</text>
</comment>
<dbReference type="AlphaFoldDB" id="A0A250XQZ7"/>
<organism evidence="1 2">
    <name type="scientific">Chlamydomonas eustigma</name>
    <dbReference type="NCBI Taxonomy" id="1157962"/>
    <lineage>
        <taxon>Eukaryota</taxon>
        <taxon>Viridiplantae</taxon>
        <taxon>Chlorophyta</taxon>
        <taxon>core chlorophytes</taxon>
        <taxon>Chlorophyceae</taxon>
        <taxon>CS clade</taxon>
        <taxon>Chlamydomonadales</taxon>
        <taxon>Chlamydomonadaceae</taxon>
        <taxon>Chlamydomonas</taxon>
    </lineage>
</organism>
<sequence>MTDLKVEWARSVASLGPSAPVEYVKALRDICKPANIKGKPPPQDTVNQLIQRLVPLVEYLNRSNCQHADLLIPEIAAQLPLITSTWLDPYGDANSEVMLTRLMVGLRSIIRSPDVKGDAAAALSSAVQAMLDKLFILYQFQGISSDATVVPPSRSYAALLMRCLTRSESFIRDSTPPLTPSHAAALLHKQIQASSSHNGVLFFDSKPIVLMTSLVRAFLPSHLGPSLLDLAEASFVSARSILESVGSSENGREVLSAEDAALLASVAEWAISTVRRALNALLGLVGPMNSESPVDSHKQPTGAIARSAAKLAGVATAGLVQYSSYDKTKSPEVQGQLTEVLDVLFNVAEASVVAAETTLYGGEGAAAAAAETRDRLLGAAASVAQDCAALAASVRSLGMMDSTSVFAQRRDTLMMAAALAPST</sequence>
<protein>
    <submittedName>
        <fullName evidence="1">Uncharacterized protein</fullName>
    </submittedName>
</protein>
<gene>
    <name evidence="1" type="ORF">CEUSTIGMA_g12779.t1</name>
</gene>
<reference evidence="1 2" key="1">
    <citation type="submission" date="2017-08" db="EMBL/GenBank/DDBJ databases">
        <title>Acidophilic green algal genome provides insights into adaptation to an acidic environment.</title>
        <authorList>
            <person name="Hirooka S."/>
            <person name="Hirose Y."/>
            <person name="Kanesaki Y."/>
            <person name="Higuchi S."/>
            <person name="Fujiwara T."/>
            <person name="Onuma R."/>
            <person name="Era A."/>
            <person name="Ohbayashi R."/>
            <person name="Uzuka A."/>
            <person name="Nozaki H."/>
            <person name="Yoshikawa H."/>
            <person name="Miyagishima S.Y."/>
        </authorList>
    </citation>
    <scope>NUCLEOTIDE SEQUENCE [LARGE SCALE GENOMIC DNA]</scope>
    <source>
        <strain evidence="1 2">NIES-2499</strain>
    </source>
</reference>
<dbReference type="Proteomes" id="UP000232323">
    <property type="component" value="Unassembled WGS sequence"/>
</dbReference>
<dbReference type="EMBL" id="BEGY01000164">
    <property type="protein sequence ID" value="GAX85362.1"/>
    <property type="molecule type" value="Genomic_DNA"/>
</dbReference>
<accession>A0A250XQZ7</accession>
<name>A0A250XQZ7_9CHLO</name>